<feature type="repeat" description="ANK" evidence="3">
    <location>
        <begin position="1567"/>
        <end position="1605"/>
    </location>
</feature>
<dbReference type="InterPro" id="IPR036770">
    <property type="entry name" value="Ankyrin_rpt-contain_sf"/>
</dbReference>
<dbReference type="Gene3D" id="1.25.40.20">
    <property type="entry name" value="Ankyrin repeat-containing domain"/>
    <property type="match status" value="8"/>
</dbReference>
<dbReference type="InterPro" id="IPR027417">
    <property type="entry name" value="P-loop_NTPase"/>
</dbReference>
<feature type="repeat" description="ANK" evidence="3">
    <location>
        <begin position="1872"/>
        <end position="1904"/>
    </location>
</feature>
<dbReference type="InterPro" id="IPR056884">
    <property type="entry name" value="NPHP3-like_N"/>
</dbReference>
<comment type="caution">
    <text evidence="5">The sequence shown here is derived from an EMBL/GenBank/DDBJ whole genome shotgun (WGS) entry which is preliminary data.</text>
</comment>
<organism evidence="5 6">
    <name type="scientific">Penicillium hetheringtonii</name>
    <dbReference type="NCBI Taxonomy" id="911720"/>
    <lineage>
        <taxon>Eukaryota</taxon>
        <taxon>Fungi</taxon>
        <taxon>Dikarya</taxon>
        <taxon>Ascomycota</taxon>
        <taxon>Pezizomycotina</taxon>
        <taxon>Eurotiomycetes</taxon>
        <taxon>Eurotiomycetidae</taxon>
        <taxon>Eurotiales</taxon>
        <taxon>Aspergillaceae</taxon>
        <taxon>Penicillium</taxon>
    </lineage>
</organism>
<dbReference type="PANTHER" id="PTHR24198:SF165">
    <property type="entry name" value="ANKYRIN REPEAT-CONTAINING PROTEIN-RELATED"/>
    <property type="match status" value="1"/>
</dbReference>
<dbReference type="PRINTS" id="PR01415">
    <property type="entry name" value="ANKYRIN"/>
</dbReference>
<accession>A0AAD6GNX2</accession>
<dbReference type="PROSITE" id="PS50088">
    <property type="entry name" value="ANK_REPEAT"/>
    <property type="match status" value="9"/>
</dbReference>
<evidence type="ECO:0000313" key="5">
    <source>
        <dbReference type="EMBL" id="KAJ5575172.1"/>
    </source>
</evidence>
<protein>
    <recommendedName>
        <fullName evidence="4">Nephrocystin 3-like N-terminal domain-containing protein</fullName>
    </recommendedName>
</protein>
<feature type="domain" description="Nephrocystin 3-like N-terminal" evidence="4">
    <location>
        <begin position="65"/>
        <end position="224"/>
    </location>
</feature>
<dbReference type="Pfam" id="PF24883">
    <property type="entry name" value="NPHP3_N"/>
    <property type="match status" value="1"/>
</dbReference>
<feature type="repeat" description="ANK" evidence="3">
    <location>
        <begin position="903"/>
        <end position="936"/>
    </location>
</feature>
<reference evidence="5 6" key="1">
    <citation type="journal article" date="2023" name="IMA Fungus">
        <title>Comparative genomic study of the Penicillium genus elucidates a diverse pangenome and 15 lateral gene transfer events.</title>
        <authorList>
            <person name="Petersen C."/>
            <person name="Sorensen T."/>
            <person name="Nielsen M.R."/>
            <person name="Sondergaard T.E."/>
            <person name="Sorensen J.L."/>
            <person name="Fitzpatrick D.A."/>
            <person name="Frisvad J.C."/>
            <person name="Nielsen K.L."/>
        </authorList>
    </citation>
    <scope>NUCLEOTIDE SEQUENCE [LARGE SCALE GENOMIC DNA]</scope>
    <source>
        <strain evidence="5 6">IBT 29057</strain>
    </source>
</reference>
<dbReference type="InterPro" id="IPR002110">
    <property type="entry name" value="Ankyrin_rpt"/>
</dbReference>
<dbReference type="EMBL" id="JAQJAC010000008">
    <property type="protein sequence ID" value="KAJ5575172.1"/>
    <property type="molecule type" value="Genomic_DNA"/>
</dbReference>
<dbReference type="Pfam" id="PF12796">
    <property type="entry name" value="Ank_2"/>
    <property type="match status" value="8"/>
</dbReference>
<feature type="repeat" description="ANK" evidence="3">
    <location>
        <begin position="705"/>
        <end position="737"/>
    </location>
</feature>
<dbReference type="PANTHER" id="PTHR24198">
    <property type="entry name" value="ANKYRIN REPEAT AND PROTEIN KINASE DOMAIN-CONTAINING PROTEIN"/>
    <property type="match status" value="1"/>
</dbReference>
<name>A0AAD6GNX2_9EURO</name>
<dbReference type="Proteomes" id="UP001216150">
    <property type="component" value="Unassembled WGS sequence"/>
</dbReference>
<evidence type="ECO:0000256" key="3">
    <source>
        <dbReference type="PROSITE-ProRule" id="PRU00023"/>
    </source>
</evidence>
<evidence type="ECO:0000256" key="2">
    <source>
        <dbReference type="ARBA" id="ARBA00023043"/>
    </source>
</evidence>
<dbReference type="PROSITE" id="PS50297">
    <property type="entry name" value="ANK_REP_REGION"/>
    <property type="match status" value="7"/>
</dbReference>
<feature type="repeat" description="ANK" evidence="3">
    <location>
        <begin position="563"/>
        <end position="595"/>
    </location>
</feature>
<dbReference type="SUPFAM" id="SSF48403">
    <property type="entry name" value="Ankyrin repeat"/>
    <property type="match status" value="5"/>
</dbReference>
<evidence type="ECO:0000313" key="6">
    <source>
        <dbReference type="Proteomes" id="UP001216150"/>
    </source>
</evidence>
<feature type="repeat" description="ANK" evidence="3">
    <location>
        <begin position="1188"/>
        <end position="1220"/>
    </location>
</feature>
<sequence length="2065" mass="230494">MNNTSDSEENDLIVVGPEDVEDFNSANILPLPVAEIQEIRAWLQPTPYDLEGSEYSRHLASHLPGTGEWLTSTSTFQQWRQGADHGLLWIKGIPGSGKSVMAASIIDQLQKEDCPVICFFFRQIIDANHQPIAALRDWLCQLLNYSPPLQVKLKGYVRDRRALESLSANDFWRDLKLGMASLSKVYCVTDALDEMDRGNDEFLLSLAELGQWRPSKIKVLITSRPVATIENCLRSISMPEIRLEEHLVDADIVAYVQCRLQSSSIPESHWDAIKEAIPGRANGLFLYAKLSMDAFIESSADPDAVLRELPADLNIMYENLLHEHSKRTNVPDDLQLLVLQFVTHATRPLRLLEMAEMVKNLNVLLGEPTLKETKDLVRATCGPLLEILPDETISVVHHSFTEFLKGYTRSATSDGGAYPILYQGPTNQRLAIACLNYLESGCLDDEVELQKSYAITSVPTLPTNKAYSEMRLKYPFLEYAAANWHTHAGRASDAGQEMSMFHERMDKVFAEHSRIKAWQQMGGFQPKLEEPNLLHIAAWAGLDLYVKHLLLKGEINMESHDANGNTALYWGARSGSGKAVLVLLDHGAEPDAEQNEGYRALHVAASHNHADVVRHLLTAGVNPLTPKTKETPGRMCGNAPSSVGDTPFMYACTGGHTEAVAEFLPFLKDRSDFQRALFWSAKGGHSKTVRLLLQRPEVNVNEKHFGDTALFKACQSGDRSTIVELLQAGADPNIICTSSPGASRRGGAFRFTPIGTSGEKRGELTKGYTALHALCHLRNSRHPDAPDCVKLLIDAGANVHFRAPGGSTALHMACRKNGDLVKPLLDAGADPTAEDDSGSTILHTDGATDKDILPLVLGKGLLDINKARHQDGQTPLHCRLEGYVLRPQKFLEYKPNVNAVDSKGNTVLHLAVQESCSSEVIDALIATGADLNVKNHDGDTPLHRIDCTGLKNDQLSKFLLAGADIEACNHQGRTPLSANIATKYYSDEASPAVRCLIESGARLDTRDFQGRTLLYLCVQEKKMFNYLLRLGLDPKTTDYQNNSLLFEALKVRDPIDTMKNLRDLGLDIDQPNNFGRTVLHEYCSKSHISHRMGDKCPLEYILGVCKNPSPRDNKGVQPIHIAATISAEYVLKLVEAGADVFGVTNEGMTILHIAARTRQSDIVAFALSKLHRAAESFKSWFVNKQDGSGRSALHYACRSGRPESVKLLLEFGATPNLKDGKNKSPFEYAVQFETEQVLWKSHSHSPFAEELHAGGFLLNDEKHLWRARRPDDDYDSPLVTKITTDHGTARIEEIFEMLLIHGAELTADDHCLLRAFQYAAANGLDYTVDCIVRFAKKIGYESLSGHLETNESYLISKYRWEGVKIGIRQSRGFRFSADEGKSLCAKMNMSYTVSEKLLSMRHYDLFLEKLSTNFGSSTTLQAPDSPACINSEAKSVLHLLSLWGYRDLLAKLCTRDMALRFDDPDWCSLAENQAETHGSTIKPLLMTACSRVLPNMDVVKFLVDEMRVNIDTRSRRSVRNYEKRTNETHFATGVIHELAHGTCWWHVESALPYLVERGGDMELRDHEGKTPLQIAFTRSFNSGPFQRQAARVLVKHGANVNVRDAKGNSCLSRAGTDLEMVKLLLSHGADVDKDDIRSAVMFRQVEIVETLLSHSYNFWARQHESKGNPLSDRKFLEEIDPQMRILIATFNLQTELSENPEDFKITQTRIINVLLEYGANPYATYIPTAQPKYSLFGDPHPVQMDNDVSGHQRRPIIHHVLENGKTLEPFLQLPSLELEHQDGSGCTLLLAASKSRKILHTRLDNLQGQEGQGKLIIDELVDRGANIAAQDNEGKTILHHIFHRTERTDIHVEVVRSIIRRKQNLIHVRDQAGNTPLHYALKAHSIHYINLAIESGADMLGPDCEGNTALHHLAEVMRKDCWKDSFQKFLEAGVDINSRNNDGETPLFRYVARSVVSGYFSPWNEERPNPEHEEPIFNFFQQAGADFFAQSKQGSTLLHVLASLTNSDPHSQAGTSQKVVKRFKLLMSWGLDPMVEDMRQRTSLDIAAACGNEPVLKLFKREPLG</sequence>
<keyword evidence="1" id="KW-0677">Repeat</keyword>
<gene>
    <name evidence="5" type="ORF">N7450_009071</name>
</gene>
<dbReference type="Gene3D" id="3.40.50.300">
    <property type="entry name" value="P-loop containing nucleotide triphosphate hydrolases"/>
    <property type="match status" value="1"/>
</dbReference>
<feature type="repeat" description="ANK" evidence="3">
    <location>
        <begin position="596"/>
        <end position="622"/>
    </location>
</feature>
<keyword evidence="2 3" id="KW-0040">ANK repeat</keyword>
<evidence type="ECO:0000259" key="4">
    <source>
        <dbReference type="Pfam" id="PF24883"/>
    </source>
</evidence>
<feature type="repeat" description="ANK" evidence="3">
    <location>
        <begin position="1905"/>
        <end position="1941"/>
    </location>
</feature>
<proteinExistence type="predicted"/>
<dbReference type="SMART" id="SM00248">
    <property type="entry name" value="ANK"/>
    <property type="match status" value="24"/>
</dbReference>
<evidence type="ECO:0000256" key="1">
    <source>
        <dbReference type="ARBA" id="ARBA00022737"/>
    </source>
</evidence>
<keyword evidence="6" id="KW-1185">Reference proteome</keyword>
<dbReference type="SUPFAM" id="SSF52540">
    <property type="entry name" value="P-loop containing nucleoside triphosphate hydrolases"/>
    <property type="match status" value="1"/>
</dbReference>
<feature type="repeat" description="ANK" evidence="3">
    <location>
        <begin position="805"/>
        <end position="836"/>
    </location>
</feature>